<evidence type="ECO:0000313" key="5">
    <source>
        <dbReference type="EMBL" id="SVD18292.1"/>
    </source>
</evidence>
<feature type="non-terminal residue" evidence="5">
    <location>
        <position position="82"/>
    </location>
</feature>
<gene>
    <name evidence="5" type="ORF">METZ01_LOCUS371146</name>
</gene>
<proteinExistence type="predicted"/>
<feature type="domain" description="Mur ligase N-terminal catalytic" evidence="4">
    <location>
        <begin position="13"/>
        <end position="62"/>
    </location>
</feature>
<evidence type="ECO:0000256" key="3">
    <source>
        <dbReference type="ARBA" id="ARBA00022840"/>
    </source>
</evidence>
<evidence type="ECO:0000256" key="2">
    <source>
        <dbReference type="ARBA" id="ARBA00022741"/>
    </source>
</evidence>
<dbReference type="InterPro" id="IPR035911">
    <property type="entry name" value="MurE/MurF_N"/>
</dbReference>
<dbReference type="AlphaFoldDB" id="A0A382T924"/>
<dbReference type="EMBL" id="UINC01134635">
    <property type="protein sequence ID" value="SVD18292.1"/>
    <property type="molecule type" value="Genomic_DNA"/>
</dbReference>
<dbReference type="InterPro" id="IPR051046">
    <property type="entry name" value="MurCDEF_CellWall_CoF430Synth"/>
</dbReference>
<keyword evidence="3" id="KW-0067">ATP-binding</keyword>
<dbReference type="GO" id="GO:0005524">
    <property type="term" value="F:ATP binding"/>
    <property type="evidence" value="ECO:0007669"/>
    <property type="project" value="UniProtKB-KW"/>
</dbReference>
<protein>
    <recommendedName>
        <fullName evidence="4">Mur ligase N-terminal catalytic domain-containing protein</fullName>
    </recommendedName>
</protein>
<accession>A0A382T924</accession>
<dbReference type="PANTHER" id="PTHR43024">
    <property type="entry name" value="UDP-N-ACETYLMURAMOYL-TRIPEPTIDE--D-ALANYL-D-ALANINE LIGASE"/>
    <property type="match status" value="1"/>
</dbReference>
<keyword evidence="2" id="KW-0547">Nucleotide-binding</keyword>
<dbReference type="Pfam" id="PF01225">
    <property type="entry name" value="Mur_ligase"/>
    <property type="match status" value="1"/>
</dbReference>
<organism evidence="5">
    <name type="scientific">marine metagenome</name>
    <dbReference type="NCBI Taxonomy" id="408172"/>
    <lineage>
        <taxon>unclassified sequences</taxon>
        <taxon>metagenomes</taxon>
        <taxon>ecological metagenomes</taxon>
    </lineage>
</organism>
<sequence>MSGSLRGENGSFRGVSTDTRSLRPGELFVALQGPNFDGTAFVQQAADLQAAGAVVCQEINVDLATIIVDDTLRALGELGAGW</sequence>
<dbReference type="GO" id="GO:0016881">
    <property type="term" value="F:acid-amino acid ligase activity"/>
    <property type="evidence" value="ECO:0007669"/>
    <property type="project" value="InterPro"/>
</dbReference>
<dbReference type="PANTHER" id="PTHR43024:SF1">
    <property type="entry name" value="UDP-N-ACETYLMURAMOYL-TRIPEPTIDE--D-ALANYL-D-ALANINE LIGASE"/>
    <property type="match status" value="1"/>
</dbReference>
<dbReference type="Gene3D" id="3.40.1390.10">
    <property type="entry name" value="MurE/MurF, N-terminal domain"/>
    <property type="match status" value="1"/>
</dbReference>
<keyword evidence="1" id="KW-0436">Ligase</keyword>
<evidence type="ECO:0000256" key="1">
    <source>
        <dbReference type="ARBA" id="ARBA00022598"/>
    </source>
</evidence>
<dbReference type="InterPro" id="IPR000713">
    <property type="entry name" value="Mur_ligase_N"/>
</dbReference>
<evidence type="ECO:0000259" key="4">
    <source>
        <dbReference type="Pfam" id="PF01225"/>
    </source>
</evidence>
<dbReference type="SUPFAM" id="SSF63418">
    <property type="entry name" value="MurE/MurF N-terminal domain"/>
    <property type="match status" value="1"/>
</dbReference>
<name>A0A382T924_9ZZZZ</name>
<reference evidence="5" key="1">
    <citation type="submission" date="2018-05" db="EMBL/GenBank/DDBJ databases">
        <authorList>
            <person name="Lanie J.A."/>
            <person name="Ng W.-L."/>
            <person name="Kazmierczak K.M."/>
            <person name="Andrzejewski T.M."/>
            <person name="Davidsen T.M."/>
            <person name="Wayne K.J."/>
            <person name="Tettelin H."/>
            <person name="Glass J.I."/>
            <person name="Rusch D."/>
            <person name="Podicherti R."/>
            <person name="Tsui H.-C.T."/>
            <person name="Winkler M.E."/>
        </authorList>
    </citation>
    <scope>NUCLEOTIDE SEQUENCE</scope>
</reference>